<keyword evidence="2" id="KW-1185">Reference proteome</keyword>
<proteinExistence type="predicted"/>
<reference evidence="1" key="1">
    <citation type="submission" date="2022-11" db="EMBL/GenBank/DDBJ databases">
        <title>Genome Sequence of Cubamyces cubensis.</title>
        <authorList>
            <person name="Buettner E."/>
        </authorList>
    </citation>
    <scope>NUCLEOTIDE SEQUENCE</scope>
    <source>
        <strain evidence="1">MPL-01</strain>
    </source>
</reference>
<gene>
    <name evidence="1" type="ORF">ONZ51_g6732</name>
</gene>
<dbReference type="AlphaFoldDB" id="A0AAD7TRH6"/>
<evidence type="ECO:0000313" key="2">
    <source>
        <dbReference type="Proteomes" id="UP001215151"/>
    </source>
</evidence>
<name>A0AAD7TRH6_9APHY</name>
<dbReference type="EMBL" id="JAPEVG010000167">
    <property type="protein sequence ID" value="KAJ8475152.1"/>
    <property type="molecule type" value="Genomic_DNA"/>
</dbReference>
<sequence>MPPPSHIAAALQLILDQVPQMEDKYFKRAYEEHQYIARFDDGSQVQLNCAGLSRVHPENMGYTILLGRIAPGVVYTVWLEEPSEDTERNRRAFANALDYLINKAGVATLVRSVNVAQMP</sequence>
<evidence type="ECO:0000313" key="1">
    <source>
        <dbReference type="EMBL" id="KAJ8475152.1"/>
    </source>
</evidence>
<dbReference type="Proteomes" id="UP001215151">
    <property type="component" value="Unassembled WGS sequence"/>
</dbReference>
<protein>
    <submittedName>
        <fullName evidence="1">Uncharacterized protein</fullName>
    </submittedName>
</protein>
<organism evidence="1 2">
    <name type="scientific">Trametes cubensis</name>
    <dbReference type="NCBI Taxonomy" id="1111947"/>
    <lineage>
        <taxon>Eukaryota</taxon>
        <taxon>Fungi</taxon>
        <taxon>Dikarya</taxon>
        <taxon>Basidiomycota</taxon>
        <taxon>Agaricomycotina</taxon>
        <taxon>Agaricomycetes</taxon>
        <taxon>Polyporales</taxon>
        <taxon>Polyporaceae</taxon>
        <taxon>Trametes</taxon>
    </lineage>
</organism>
<accession>A0AAD7TRH6</accession>
<comment type="caution">
    <text evidence="1">The sequence shown here is derived from an EMBL/GenBank/DDBJ whole genome shotgun (WGS) entry which is preliminary data.</text>
</comment>